<dbReference type="Pfam" id="PF13462">
    <property type="entry name" value="Thioredoxin_4"/>
    <property type="match status" value="2"/>
</dbReference>
<organism evidence="9 10">
    <name type="scientific">Pendulispora albinea</name>
    <dbReference type="NCBI Taxonomy" id="2741071"/>
    <lineage>
        <taxon>Bacteria</taxon>
        <taxon>Pseudomonadati</taxon>
        <taxon>Myxococcota</taxon>
        <taxon>Myxococcia</taxon>
        <taxon>Myxococcales</taxon>
        <taxon>Sorangiineae</taxon>
        <taxon>Pendulisporaceae</taxon>
        <taxon>Pendulispora</taxon>
    </lineage>
</organism>
<accession>A0ABZ2M074</accession>
<dbReference type="SUPFAM" id="SSF52833">
    <property type="entry name" value="Thioredoxin-like"/>
    <property type="match status" value="3"/>
</dbReference>
<keyword evidence="10" id="KW-1185">Reference proteome</keyword>
<dbReference type="InterPro" id="IPR012336">
    <property type="entry name" value="Thioredoxin-like_fold"/>
</dbReference>
<dbReference type="InterPro" id="IPR036249">
    <property type="entry name" value="Thioredoxin-like_sf"/>
</dbReference>
<dbReference type="InterPro" id="IPR001853">
    <property type="entry name" value="DSBA-like_thioredoxin_dom"/>
</dbReference>
<reference evidence="9 10" key="1">
    <citation type="submission" date="2021-12" db="EMBL/GenBank/DDBJ databases">
        <title>Discovery of the Pendulisporaceae a myxobacterial family with distinct sporulation behavior and unique specialized metabolism.</title>
        <authorList>
            <person name="Garcia R."/>
            <person name="Popoff A."/>
            <person name="Bader C.D."/>
            <person name="Loehr J."/>
            <person name="Walesch S."/>
            <person name="Walt C."/>
            <person name="Boldt J."/>
            <person name="Bunk B."/>
            <person name="Haeckl F.J.F.P.J."/>
            <person name="Gunesch A.P."/>
            <person name="Birkelbach J."/>
            <person name="Nuebel U."/>
            <person name="Pietschmann T."/>
            <person name="Bach T."/>
            <person name="Mueller R."/>
        </authorList>
    </citation>
    <scope>NUCLEOTIDE SEQUENCE [LARGE SCALE GENOMIC DNA]</scope>
    <source>
        <strain evidence="9 10">MSr11954</strain>
    </source>
</reference>
<dbReference type="PANTHER" id="PTHR13887:SF14">
    <property type="entry name" value="DISULFIDE BOND FORMATION PROTEIN D"/>
    <property type="match status" value="1"/>
</dbReference>
<feature type="compositionally biased region" description="Gly residues" evidence="6">
    <location>
        <begin position="64"/>
        <end position="73"/>
    </location>
</feature>
<comment type="similarity">
    <text evidence="1">Belongs to the thioredoxin family. DsbA subfamily.</text>
</comment>
<evidence type="ECO:0000256" key="2">
    <source>
        <dbReference type="ARBA" id="ARBA00022729"/>
    </source>
</evidence>
<keyword evidence="7" id="KW-0812">Transmembrane</keyword>
<evidence type="ECO:0000256" key="3">
    <source>
        <dbReference type="ARBA" id="ARBA00023002"/>
    </source>
</evidence>
<keyword evidence="4" id="KW-1015">Disulfide bond</keyword>
<dbReference type="InterPro" id="IPR013766">
    <property type="entry name" value="Thioredoxin_domain"/>
</dbReference>
<feature type="domain" description="Thioredoxin" evidence="8">
    <location>
        <begin position="274"/>
        <end position="467"/>
    </location>
</feature>
<evidence type="ECO:0000256" key="5">
    <source>
        <dbReference type="ARBA" id="ARBA00023284"/>
    </source>
</evidence>
<dbReference type="Proteomes" id="UP001370348">
    <property type="component" value="Chromosome"/>
</dbReference>
<evidence type="ECO:0000313" key="9">
    <source>
        <dbReference type="EMBL" id="WXB16522.1"/>
    </source>
</evidence>
<evidence type="ECO:0000259" key="8">
    <source>
        <dbReference type="PROSITE" id="PS51352"/>
    </source>
</evidence>
<name>A0ABZ2M074_9BACT</name>
<keyword evidence="3" id="KW-0560">Oxidoreductase</keyword>
<evidence type="ECO:0000256" key="6">
    <source>
        <dbReference type="SAM" id="MobiDB-lite"/>
    </source>
</evidence>
<evidence type="ECO:0000256" key="1">
    <source>
        <dbReference type="ARBA" id="ARBA00005791"/>
    </source>
</evidence>
<dbReference type="EMBL" id="CP089984">
    <property type="protein sequence ID" value="WXB16522.1"/>
    <property type="molecule type" value="Genomic_DNA"/>
</dbReference>
<evidence type="ECO:0000256" key="4">
    <source>
        <dbReference type="ARBA" id="ARBA00023157"/>
    </source>
</evidence>
<feature type="domain" description="Thioredoxin" evidence="8">
    <location>
        <begin position="63"/>
        <end position="253"/>
    </location>
</feature>
<dbReference type="PANTHER" id="PTHR13887">
    <property type="entry name" value="GLUTATHIONE S-TRANSFERASE KAPPA"/>
    <property type="match status" value="1"/>
</dbReference>
<feature type="compositionally biased region" description="Low complexity" evidence="6">
    <location>
        <begin position="74"/>
        <end position="83"/>
    </location>
</feature>
<evidence type="ECO:0000256" key="7">
    <source>
        <dbReference type="SAM" id="Phobius"/>
    </source>
</evidence>
<feature type="region of interest" description="Disordered" evidence="6">
    <location>
        <begin position="274"/>
        <end position="295"/>
    </location>
</feature>
<proteinExistence type="inferred from homology"/>
<dbReference type="PROSITE" id="PS51352">
    <property type="entry name" value="THIOREDOXIN_2"/>
    <property type="match status" value="3"/>
</dbReference>
<evidence type="ECO:0000313" key="10">
    <source>
        <dbReference type="Proteomes" id="UP001370348"/>
    </source>
</evidence>
<dbReference type="RefSeq" id="WP_394826147.1">
    <property type="nucleotide sequence ID" value="NZ_CP089984.1"/>
</dbReference>
<feature type="domain" description="Thioredoxin" evidence="8">
    <location>
        <begin position="487"/>
        <end position="674"/>
    </location>
</feature>
<keyword evidence="2" id="KW-0732">Signal</keyword>
<keyword evidence="7" id="KW-0472">Membrane</keyword>
<dbReference type="Pfam" id="PF01323">
    <property type="entry name" value="DSBA"/>
    <property type="match status" value="1"/>
</dbReference>
<gene>
    <name evidence="9" type="ORF">LZC94_04405</name>
</gene>
<keyword evidence="7" id="KW-1133">Transmembrane helix</keyword>
<feature type="transmembrane region" description="Helical" evidence="7">
    <location>
        <begin position="29"/>
        <end position="48"/>
    </location>
</feature>
<sequence>MAKDHKEAKTPEAKAQPAAADSGGMNTGVAVIGFILCFLAGAALMWGYDAHRLKSGDITADNGGGGSAAGGGTWSDSDSPVPVDSKDPVWGNRTAPVTVVTFSDFQCPYCGRVEPTLEQVKTTYGPDKVRIVWKNEPLPFHQNAKPSAEAAQGVFELKGNEAFWKFHDLAFKNQTSLSQENYEKWAQAAGVTDMAKYKAGLSSHKWADKVEKDHALAKQVGINGTPGFMINGVSLSGAQPFEKFKSVIDQELQKAQAKIASGTAKDKVYVAMSQENKKNAPPPADEDEEKEDKSVWKVPVGKSPVLGNDKALVTIVMFSDFQCPYCKRGEESLKKIRETYGDKVRVVWKHEPLPMHPRAEPAAELAMEARAQKGEKGFWDAHDKLFESAPKLEDADLETVAKDLGLNVEKVKSAIKDHRYKKEIDADQDQADDFQASGTPHFFINGRRLVGAQPFEKFKSVIDEEVTKANALLAKGTKPADLYDTLVKDGKGVPEPEKKNVALPTNAPVKGNPSAKVTILEISDFQCPFCKRVNESVKEVMKNYGDKVKITWRHLPLPMHPDAPLAAQAAQEAFKQKGSEAFWKMHDLLFENQGTENGLKREALDKYAQQVGLDMAKFKLALDNQTHKAEVDADAKVANDAGINGTPAFIINGYYVNGAQPYAKFRKVIDRALAEAK</sequence>
<feature type="region of interest" description="Disordered" evidence="6">
    <location>
        <begin position="64"/>
        <end position="89"/>
    </location>
</feature>
<protein>
    <submittedName>
        <fullName evidence="9">DsbA family protein</fullName>
    </submittedName>
</protein>
<feature type="region of interest" description="Disordered" evidence="6">
    <location>
        <begin position="1"/>
        <end position="22"/>
    </location>
</feature>
<dbReference type="Gene3D" id="3.40.30.10">
    <property type="entry name" value="Glutaredoxin"/>
    <property type="match status" value="3"/>
</dbReference>
<feature type="compositionally biased region" description="Basic and acidic residues" evidence="6">
    <location>
        <begin position="1"/>
        <end position="12"/>
    </location>
</feature>
<keyword evidence="5" id="KW-0676">Redox-active center</keyword>